<dbReference type="EMBL" id="BK014884">
    <property type="protein sequence ID" value="DAD80471.1"/>
    <property type="molecule type" value="Genomic_DNA"/>
</dbReference>
<organism evidence="1">
    <name type="scientific">Siphoviridae sp. ctYh54</name>
    <dbReference type="NCBI Taxonomy" id="2826379"/>
    <lineage>
        <taxon>Viruses</taxon>
        <taxon>Duplodnaviria</taxon>
        <taxon>Heunggongvirae</taxon>
        <taxon>Uroviricota</taxon>
        <taxon>Caudoviricetes</taxon>
    </lineage>
</organism>
<accession>A0A8S5MEG6</accession>
<name>A0A8S5MEG6_9CAUD</name>
<evidence type="ECO:0000313" key="1">
    <source>
        <dbReference type="EMBL" id="DAD80471.1"/>
    </source>
</evidence>
<protein>
    <submittedName>
        <fullName evidence="1">Uncharacterized protein</fullName>
    </submittedName>
</protein>
<reference evidence="1" key="1">
    <citation type="journal article" date="2021" name="Proc. Natl. Acad. Sci. U.S.A.">
        <title>A Catalog of Tens of Thousands of Viruses from Human Metagenomes Reveals Hidden Associations with Chronic Diseases.</title>
        <authorList>
            <person name="Tisza M.J."/>
            <person name="Buck C.B."/>
        </authorList>
    </citation>
    <scope>NUCLEOTIDE SEQUENCE</scope>
    <source>
        <strain evidence="1">CtYh54</strain>
    </source>
</reference>
<sequence length="78" mass="9469">MYIISNWILDTFSLELDRVNLRFKKMRYQFPLHSRWQILEFSKDLNDFDFKNLKSGEEYSLLFNSDLICVGAYPHELD</sequence>
<proteinExistence type="predicted"/>